<dbReference type="Gene3D" id="2.160.10.10">
    <property type="entry name" value="Hexapeptide repeat proteins"/>
    <property type="match status" value="1"/>
</dbReference>
<dbReference type="InterPro" id="IPR001865">
    <property type="entry name" value="Ribosomal_uS2"/>
</dbReference>
<proteinExistence type="inferred from homology"/>
<dbReference type="Pfam" id="PF00318">
    <property type="entry name" value="Ribosomal_S2"/>
    <property type="match status" value="1"/>
</dbReference>
<protein>
    <recommendedName>
        <fullName evidence="3">UTP--glucose-1-phosphate uridylyltransferase</fullName>
        <ecNumber evidence="3">2.7.7.9</ecNumber>
    </recommendedName>
</protein>
<name>A0ABU6WJH8_9FABA</name>
<comment type="similarity">
    <text evidence="2">Belongs to the UDPGP type 1 family.</text>
</comment>
<gene>
    <name evidence="7" type="ORF">PIB30_062300</name>
</gene>
<dbReference type="Gene3D" id="3.90.550.10">
    <property type="entry name" value="Spore Coat Polysaccharide Biosynthesis Protein SpsA, Chain A"/>
    <property type="match status" value="1"/>
</dbReference>
<organism evidence="7 8">
    <name type="scientific">Stylosanthes scabra</name>
    <dbReference type="NCBI Taxonomy" id="79078"/>
    <lineage>
        <taxon>Eukaryota</taxon>
        <taxon>Viridiplantae</taxon>
        <taxon>Streptophyta</taxon>
        <taxon>Embryophyta</taxon>
        <taxon>Tracheophyta</taxon>
        <taxon>Spermatophyta</taxon>
        <taxon>Magnoliopsida</taxon>
        <taxon>eudicotyledons</taxon>
        <taxon>Gunneridae</taxon>
        <taxon>Pentapetalae</taxon>
        <taxon>rosids</taxon>
        <taxon>fabids</taxon>
        <taxon>Fabales</taxon>
        <taxon>Fabaceae</taxon>
        <taxon>Papilionoideae</taxon>
        <taxon>50 kb inversion clade</taxon>
        <taxon>dalbergioids sensu lato</taxon>
        <taxon>Dalbergieae</taxon>
        <taxon>Pterocarpus clade</taxon>
        <taxon>Stylosanthes</taxon>
    </lineage>
</organism>
<sequence>MTVHSIVIQKLLSTNAQLGRRVAAHHLKEYTYGMRNKMAIIDSDKTLICMRSALNFMGSLARRNGRFMFISTNPLFDDIFHLMTTRVGSYSPSTNSLWRTGGFLTNSYSPKKFRSRNKKLVFGPTQPPDCIFILDTDSKSSVINEAHNLNIPVVALVDSSMPLRSFSRVAYPVPANPSVHLPPLPQDIEETKKLLDKLVVLKFDAASPRDMGLEGPKSAVSICNGLTFLDLIINQIQTLDSKYGCKVPLLLLNKDDTHVNTLKVLEKYPESTVDVQRIKQDEGEVPELESLGRHYSKEEVKHPFHNGDMFHSLMTTGTLDFLLSQGKEYILVINKDNVATVIDPNILNPLVTNNIECCMEVTPSNSFHLNLTPINIKLWEISQNQTEYENFKLIDTTNMWVSLSAIKKFVNSHKLKHQKSSVSKENDYDKTLVQETAAGSVMQMPYALVAPALSRKLFLVLIHNEASLFGCQFFDKVIGVSVPEARFLPLDATSDLLLLQSDLYTCKEGVLIRNPARINPLNPVIDLGPEFQKVVDFQSRFKSIPSIIGLDSLTVRGDVWFGANINLKGQVAITAKPGLRLEIPDGLVIENKEVNCLADIQG</sequence>
<dbReference type="InterPro" id="IPR029044">
    <property type="entry name" value="Nucleotide-diphossugar_trans"/>
</dbReference>
<reference evidence="7 8" key="1">
    <citation type="journal article" date="2023" name="Plants (Basel)">
        <title>Bridging the Gap: Combining Genomics and Transcriptomics Approaches to Understand Stylosanthes scabra, an Orphan Legume from the Brazilian Caatinga.</title>
        <authorList>
            <person name="Ferreira-Neto J.R.C."/>
            <person name="da Silva M.D."/>
            <person name="Binneck E."/>
            <person name="de Melo N.F."/>
            <person name="da Silva R.H."/>
            <person name="de Melo A.L.T.M."/>
            <person name="Pandolfi V."/>
            <person name="Bustamante F.O."/>
            <person name="Brasileiro-Vidal A.C."/>
            <person name="Benko-Iseppon A.M."/>
        </authorList>
    </citation>
    <scope>NUCLEOTIDE SEQUENCE [LARGE SCALE GENOMIC DNA]</scope>
    <source>
        <tissue evidence="7">Leaves</tissue>
    </source>
</reference>
<comment type="caution">
    <text evidence="7">The sequence shown here is derived from an EMBL/GenBank/DDBJ whole genome shotgun (WGS) entry which is preliminary data.</text>
</comment>
<dbReference type="InterPro" id="IPR016267">
    <property type="entry name" value="UDPGP_trans"/>
</dbReference>
<evidence type="ECO:0000256" key="3">
    <source>
        <dbReference type="ARBA" id="ARBA00012415"/>
    </source>
</evidence>
<evidence type="ECO:0000313" key="8">
    <source>
        <dbReference type="Proteomes" id="UP001341840"/>
    </source>
</evidence>
<keyword evidence="8" id="KW-1185">Reference proteome</keyword>
<evidence type="ECO:0000256" key="5">
    <source>
        <dbReference type="ARBA" id="ARBA00022695"/>
    </source>
</evidence>
<dbReference type="EC" id="2.7.7.9" evidence="3"/>
<dbReference type="InterPro" id="IPR002618">
    <property type="entry name" value="UDPGP_fam"/>
</dbReference>
<dbReference type="Pfam" id="PF01704">
    <property type="entry name" value="UDPGP"/>
    <property type="match status" value="1"/>
</dbReference>
<keyword evidence="4" id="KW-0808">Transferase</keyword>
<dbReference type="Proteomes" id="UP001341840">
    <property type="component" value="Unassembled WGS sequence"/>
</dbReference>
<keyword evidence="5" id="KW-0548">Nucleotidyltransferase</keyword>
<dbReference type="InterPro" id="IPR023591">
    <property type="entry name" value="Ribosomal_uS2_flav_dom_sf"/>
</dbReference>
<evidence type="ECO:0000256" key="2">
    <source>
        <dbReference type="ARBA" id="ARBA00010401"/>
    </source>
</evidence>
<dbReference type="EMBL" id="JASCZI010181819">
    <property type="protein sequence ID" value="MED6185972.1"/>
    <property type="molecule type" value="Genomic_DNA"/>
</dbReference>
<dbReference type="SUPFAM" id="SSF52313">
    <property type="entry name" value="Ribosomal protein S2"/>
    <property type="match status" value="1"/>
</dbReference>
<dbReference type="SUPFAM" id="SSF53448">
    <property type="entry name" value="Nucleotide-diphospho-sugar transferases"/>
    <property type="match status" value="1"/>
</dbReference>
<evidence type="ECO:0000313" key="7">
    <source>
        <dbReference type="EMBL" id="MED6185972.1"/>
    </source>
</evidence>
<dbReference type="Gene3D" id="3.40.50.10490">
    <property type="entry name" value="Glucose-6-phosphate isomerase like protein, domain 1"/>
    <property type="match status" value="1"/>
</dbReference>
<evidence type="ECO:0000256" key="6">
    <source>
        <dbReference type="ARBA" id="ARBA00048128"/>
    </source>
</evidence>
<dbReference type="PRINTS" id="PR00395">
    <property type="entry name" value="RIBOSOMALS2"/>
</dbReference>
<evidence type="ECO:0000256" key="4">
    <source>
        <dbReference type="ARBA" id="ARBA00022679"/>
    </source>
</evidence>
<comment type="catalytic activity">
    <reaction evidence="6">
        <text>alpha-D-glucose 1-phosphate + UTP + H(+) = UDP-alpha-D-glucose + diphosphate</text>
        <dbReference type="Rhea" id="RHEA:19889"/>
        <dbReference type="ChEBI" id="CHEBI:15378"/>
        <dbReference type="ChEBI" id="CHEBI:33019"/>
        <dbReference type="ChEBI" id="CHEBI:46398"/>
        <dbReference type="ChEBI" id="CHEBI:58601"/>
        <dbReference type="ChEBI" id="CHEBI:58885"/>
        <dbReference type="EC" id="2.7.7.9"/>
    </reaction>
</comment>
<accession>A0ABU6WJH8</accession>
<dbReference type="PANTHER" id="PTHR43511">
    <property type="match status" value="1"/>
</dbReference>
<comment type="similarity">
    <text evidence="1">Belongs to the universal ribosomal protein uS2 family.</text>
</comment>
<evidence type="ECO:0000256" key="1">
    <source>
        <dbReference type="ARBA" id="ARBA00006242"/>
    </source>
</evidence>